<name>A0AAD9SI21_PHOAM</name>
<sequence>MDTPTKGSTFKWDPAAERDLFAACLVAADEPKGDTLAKAMEILKDNFGERFTKKAASHRVQHLQKLKRKEGSPTKKAATPSKKRGKAPAEADDDDNESPKKKRKGKAAPAPSGEDEDNKEAIGLVKDEEGQDEV</sequence>
<protein>
    <submittedName>
        <fullName evidence="2">Uncharacterized protein</fullName>
    </submittedName>
</protein>
<evidence type="ECO:0000256" key="1">
    <source>
        <dbReference type="SAM" id="MobiDB-lite"/>
    </source>
</evidence>
<evidence type="ECO:0000313" key="3">
    <source>
        <dbReference type="Proteomes" id="UP001265746"/>
    </source>
</evidence>
<feature type="region of interest" description="Disordered" evidence="1">
    <location>
        <begin position="54"/>
        <end position="134"/>
    </location>
</feature>
<reference evidence="2" key="1">
    <citation type="submission" date="2023-06" db="EMBL/GenBank/DDBJ databases">
        <authorList>
            <person name="Noh H."/>
        </authorList>
    </citation>
    <scope>NUCLEOTIDE SEQUENCE</scope>
    <source>
        <strain evidence="2">DUCC20226</strain>
    </source>
</reference>
<evidence type="ECO:0000313" key="2">
    <source>
        <dbReference type="EMBL" id="KAK2607800.1"/>
    </source>
</evidence>
<feature type="compositionally biased region" description="Basic residues" evidence="1">
    <location>
        <begin position="54"/>
        <end position="68"/>
    </location>
</feature>
<dbReference type="EMBL" id="JAUJFL010000003">
    <property type="protein sequence ID" value="KAK2607800.1"/>
    <property type="molecule type" value="Genomic_DNA"/>
</dbReference>
<proteinExistence type="predicted"/>
<accession>A0AAD9SI21</accession>
<comment type="caution">
    <text evidence="2">The sequence shown here is derived from an EMBL/GenBank/DDBJ whole genome shotgun (WGS) entry which is preliminary data.</text>
</comment>
<gene>
    <name evidence="2" type="ORF">N8I77_006450</name>
</gene>
<keyword evidence="3" id="KW-1185">Reference proteome</keyword>
<dbReference type="AlphaFoldDB" id="A0AAD9SI21"/>
<organism evidence="2 3">
    <name type="scientific">Phomopsis amygdali</name>
    <name type="common">Fusicoccum amygdali</name>
    <dbReference type="NCBI Taxonomy" id="1214568"/>
    <lineage>
        <taxon>Eukaryota</taxon>
        <taxon>Fungi</taxon>
        <taxon>Dikarya</taxon>
        <taxon>Ascomycota</taxon>
        <taxon>Pezizomycotina</taxon>
        <taxon>Sordariomycetes</taxon>
        <taxon>Sordariomycetidae</taxon>
        <taxon>Diaporthales</taxon>
        <taxon>Diaporthaceae</taxon>
        <taxon>Diaporthe</taxon>
    </lineage>
</organism>
<dbReference type="Proteomes" id="UP001265746">
    <property type="component" value="Unassembled WGS sequence"/>
</dbReference>